<dbReference type="AlphaFoldDB" id="B3QRW3"/>
<dbReference type="SUPFAM" id="SSF54736">
    <property type="entry name" value="ClpS-like"/>
    <property type="match status" value="1"/>
</dbReference>
<dbReference type="STRING" id="517418.Ctha_1457"/>
<dbReference type="GO" id="GO:0008233">
    <property type="term" value="F:peptidase activity"/>
    <property type="evidence" value="ECO:0007669"/>
    <property type="project" value="UniProtKB-KW"/>
</dbReference>
<organism evidence="3 4">
    <name type="scientific">Chloroherpeton thalassium (strain ATCC 35110 / GB-78)</name>
    <dbReference type="NCBI Taxonomy" id="517418"/>
    <lineage>
        <taxon>Bacteria</taxon>
        <taxon>Pseudomonadati</taxon>
        <taxon>Chlorobiota</taxon>
        <taxon>Chlorobiia</taxon>
        <taxon>Chlorobiales</taxon>
        <taxon>Chloroherpetonaceae</taxon>
        <taxon>Chloroherpeton</taxon>
    </lineage>
</organism>
<name>B3QRW3_CHLT3</name>
<keyword evidence="3" id="KW-0378">Hydrolase</keyword>
<proteinExistence type="predicted"/>
<gene>
    <name evidence="3" type="ordered locus">Ctha_1457</name>
</gene>
<dbReference type="Proteomes" id="UP000001208">
    <property type="component" value="Chromosome"/>
</dbReference>
<protein>
    <submittedName>
        <fullName evidence="3">ATP-dependent Clp protease adaptor protein ClpS</fullName>
    </submittedName>
</protein>
<dbReference type="InterPro" id="IPR003769">
    <property type="entry name" value="ClpS_core"/>
</dbReference>
<dbReference type="Gene3D" id="3.30.1390.10">
    <property type="match status" value="1"/>
</dbReference>
<dbReference type="GO" id="GO:0030163">
    <property type="term" value="P:protein catabolic process"/>
    <property type="evidence" value="ECO:0007669"/>
    <property type="project" value="InterPro"/>
</dbReference>
<evidence type="ECO:0000256" key="1">
    <source>
        <dbReference type="SAM" id="MobiDB-lite"/>
    </source>
</evidence>
<dbReference type="HOGENOM" id="CLU_134083_2_1_10"/>
<dbReference type="Pfam" id="PF02617">
    <property type="entry name" value="ClpS"/>
    <property type="match status" value="1"/>
</dbReference>
<evidence type="ECO:0000313" key="3">
    <source>
        <dbReference type="EMBL" id="ACF13916.1"/>
    </source>
</evidence>
<evidence type="ECO:0000313" key="4">
    <source>
        <dbReference type="Proteomes" id="UP000001208"/>
    </source>
</evidence>
<reference evidence="3 4" key="1">
    <citation type="submission" date="2008-06" db="EMBL/GenBank/DDBJ databases">
        <title>Complete sequence of Chloroherpeton thalassium ATCC 35110.</title>
        <authorList>
            <consortium name="US DOE Joint Genome Institute"/>
            <person name="Lucas S."/>
            <person name="Copeland A."/>
            <person name="Lapidus A."/>
            <person name="Glavina del Rio T."/>
            <person name="Dalin E."/>
            <person name="Tice H."/>
            <person name="Bruce D."/>
            <person name="Goodwin L."/>
            <person name="Pitluck S."/>
            <person name="Schmutz J."/>
            <person name="Larimer F."/>
            <person name="Land M."/>
            <person name="Hauser L."/>
            <person name="Kyrpides N."/>
            <person name="Mikhailova N."/>
            <person name="Liu Z."/>
            <person name="Li T."/>
            <person name="Zhao F."/>
            <person name="Overmann J."/>
            <person name="Bryant D.A."/>
            <person name="Richardson P."/>
        </authorList>
    </citation>
    <scope>NUCLEOTIDE SEQUENCE [LARGE SCALE GENOMIC DNA]</scope>
    <source>
        <strain evidence="4">ATCC 35110 / GB-78</strain>
    </source>
</reference>
<dbReference type="EMBL" id="CP001100">
    <property type="protein sequence ID" value="ACF13916.1"/>
    <property type="molecule type" value="Genomic_DNA"/>
</dbReference>
<dbReference type="eggNOG" id="COG2127">
    <property type="taxonomic scope" value="Bacteria"/>
</dbReference>
<dbReference type="OrthoDB" id="598046at2"/>
<feature type="region of interest" description="Disordered" evidence="1">
    <location>
        <begin position="1"/>
        <end position="23"/>
    </location>
</feature>
<feature type="domain" description="Adaptor protein ClpS core" evidence="2">
    <location>
        <begin position="28"/>
        <end position="89"/>
    </location>
</feature>
<keyword evidence="4" id="KW-1185">Reference proteome</keyword>
<accession>B3QRW3</accession>
<dbReference type="GO" id="GO:0006508">
    <property type="term" value="P:proteolysis"/>
    <property type="evidence" value="ECO:0007669"/>
    <property type="project" value="UniProtKB-KW"/>
</dbReference>
<evidence type="ECO:0000259" key="2">
    <source>
        <dbReference type="Pfam" id="PF02617"/>
    </source>
</evidence>
<dbReference type="InterPro" id="IPR014719">
    <property type="entry name" value="Ribosomal_bL12_C/ClpS-like"/>
</dbReference>
<keyword evidence="3" id="KW-0645">Protease</keyword>
<sequence length="103" mass="11779">MRHDDADIFGSMGQTREKPQDVDTLTGDPYKVVLFNDDYHTFEEVIYQLMKATGCSRGKAEHHTWEVHNRGRSIVYDGDLMACVKVSAVLEEIQLKTEIQTCD</sequence>
<dbReference type="KEGG" id="cts:Ctha_1457"/>